<dbReference type="InterPro" id="IPR019147">
    <property type="entry name" value="SWAP_N_domain"/>
</dbReference>
<dbReference type="SMART" id="SM01141">
    <property type="entry name" value="DRY_EERY"/>
    <property type="match status" value="1"/>
</dbReference>
<feature type="compositionally biased region" description="Polar residues" evidence="3">
    <location>
        <begin position="183"/>
        <end position="196"/>
    </location>
</feature>
<sequence length="196" mass="22773">MVDYKKRVERRREYYEKIKKDPAQFLQVQGRECTPHRPRSPTLPMRERPCRRMPWQGDSNNMIDRFDVRAHLDFIPEFKGLAAGDSVWEDGDERRCNYERYRCLVQNEFAGISEEQCLYQIYMDELYGTATNPRILEEEKKKLAEKRATIGYTYEDSSPVVAPDDAIPSSSSTATAAAASSSHGNNNNTWRWTSMS</sequence>
<keyword evidence="2" id="KW-0508">mRNA splicing</keyword>
<dbReference type="GeneTree" id="ENSGT00940000153892"/>
<dbReference type="STRING" id="7757.ENSPMAP00000000200"/>
<feature type="compositionally biased region" description="Low complexity" evidence="3">
    <location>
        <begin position="162"/>
        <end position="182"/>
    </location>
</feature>
<keyword evidence="1" id="KW-0507">mRNA processing</keyword>
<protein>
    <recommendedName>
        <fullName evidence="4">Suppressor of white apricot N-terminal domain-containing protein</fullName>
    </recommendedName>
</protein>
<evidence type="ECO:0000256" key="3">
    <source>
        <dbReference type="SAM" id="MobiDB-lite"/>
    </source>
</evidence>
<proteinExistence type="predicted"/>
<dbReference type="Pfam" id="PF09750">
    <property type="entry name" value="DRY_EERY"/>
    <property type="match status" value="1"/>
</dbReference>
<evidence type="ECO:0000313" key="5">
    <source>
        <dbReference type="Ensembl" id="ENSPMAP00000000200.1"/>
    </source>
</evidence>
<evidence type="ECO:0000259" key="4">
    <source>
        <dbReference type="SMART" id="SM01141"/>
    </source>
</evidence>
<name>S4R4S1_PETMA</name>
<dbReference type="PANTHER" id="PTHR13161">
    <property type="entry name" value="SPLICING FACTOR SUPPRESSOR OF WHITE APRICOT"/>
    <property type="match status" value="1"/>
</dbReference>
<feature type="region of interest" description="Disordered" evidence="3">
    <location>
        <begin position="156"/>
        <end position="196"/>
    </location>
</feature>
<accession>S4R4S1</accession>
<dbReference type="OMA" id="IINEFRY"/>
<organism evidence="5">
    <name type="scientific">Petromyzon marinus</name>
    <name type="common">Sea lamprey</name>
    <dbReference type="NCBI Taxonomy" id="7757"/>
    <lineage>
        <taxon>Eukaryota</taxon>
        <taxon>Metazoa</taxon>
        <taxon>Chordata</taxon>
        <taxon>Craniata</taxon>
        <taxon>Vertebrata</taxon>
        <taxon>Cyclostomata</taxon>
        <taxon>Hyperoartia</taxon>
        <taxon>Petromyzontiformes</taxon>
        <taxon>Petromyzontidae</taxon>
        <taxon>Petromyzon</taxon>
    </lineage>
</organism>
<evidence type="ECO:0000256" key="1">
    <source>
        <dbReference type="ARBA" id="ARBA00022664"/>
    </source>
</evidence>
<reference evidence="5" key="2">
    <citation type="submission" date="2025-09" db="UniProtKB">
        <authorList>
            <consortium name="Ensembl"/>
        </authorList>
    </citation>
    <scope>IDENTIFICATION</scope>
</reference>
<dbReference type="GO" id="GO:0006397">
    <property type="term" value="P:mRNA processing"/>
    <property type="evidence" value="ECO:0007669"/>
    <property type="project" value="UniProtKB-KW"/>
</dbReference>
<evidence type="ECO:0000256" key="2">
    <source>
        <dbReference type="ARBA" id="ARBA00023187"/>
    </source>
</evidence>
<dbReference type="AlphaFoldDB" id="S4R4S1"/>
<dbReference type="Ensembl" id="ENSPMAT00000000200.1">
    <property type="protein sequence ID" value="ENSPMAP00000000200.1"/>
    <property type="gene ID" value="ENSPMAG00000000177.1"/>
</dbReference>
<dbReference type="PANTHER" id="PTHR13161:SF4">
    <property type="entry name" value="CLK4-ASSOCIATING SERINE_ARGININE RICH PROTEIN"/>
    <property type="match status" value="1"/>
</dbReference>
<feature type="domain" description="Suppressor of white apricot N-terminal" evidence="4">
    <location>
        <begin position="24"/>
        <end position="158"/>
    </location>
</feature>
<dbReference type="HOGENOM" id="CLU_114267_0_0_1"/>
<dbReference type="GO" id="GO:0008380">
    <property type="term" value="P:RNA splicing"/>
    <property type="evidence" value="ECO:0007669"/>
    <property type="project" value="UniProtKB-KW"/>
</dbReference>
<reference evidence="5" key="1">
    <citation type="submission" date="2025-08" db="UniProtKB">
        <authorList>
            <consortium name="Ensembl"/>
        </authorList>
    </citation>
    <scope>IDENTIFICATION</scope>
</reference>
<dbReference type="InterPro" id="IPR040397">
    <property type="entry name" value="SWAP"/>
</dbReference>